<comment type="caution">
    <text evidence="4">The sequence shown here is derived from an EMBL/GenBank/DDBJ whole genome shotgun (WGS) entry which is preliminary data.</text>
</comment>
<evidence type="ECO:0000256" key="2">
    <source>
        <dbReference type="ARBA" id="ARBA00023043"/>
    </source>
</evidence>
<evidence type="ECO:0000313" key="5">
    <source>
        <dbReference type="Proteomes" id="UP001178507"/>
    </source>
</evidence>
<feature type="repeat" description="ANK" evidence="3">
    <location>
        <begin position="478"/>
        <end position="515"/>
    </location>
</feature>
<dbReference type="Proteomes" id="UP001178507">
    <property type="component" value="Unassembled WGS sequence"/>
</dbReference>
<proteinExistence type="predicted"/>
<dbReference type="InterPro" id="IPR036770">
    <property type="entry name" value="Ankyrin_rpt-contain_sf"/>
</dbReference>
<dbReference type="PROSITE" id="PS50297">
    <property type="entry name" value="ANK_REP_REGION"/>
    <property type="match status" value="1"/>
</dbReference>
<dbReference type="Pfam" id="PF12796">
    <property type="entry name" value="Ank_2"/>
    <property type="match status" value="1"/>
</dbReference>
<reference evidence="4" key="1">
    <citation type="submission" date="2023-08" db="EMBL/GenBank/DDBJ databases">
        <authorList>
            <person name="Chen Y."/>
            <person name="Shah S."/>
            <person name="Dougan E. K."/>
            <person name="Thang M."/>
            <person name="Chan C."/>
        </authorList>
    </citation>
    <scope>NUCLEOTIDE SEQUENCE</scope>
</reference>
<keyword evidence="2 3" id="KW-0040">ANK repeat</keyword>
<evidence type="ECO:0000256" key="1">
    <source>
        <dbReference type="ARBA" id="ARBA00022737"/>
    </source>
</evidence>
<dbReference type="EMBL" id="CAUJNA010000125">
    <property type="protein sequence ID" value="CAJ1372277.1"/>
    <property type="molecule type" value="Genomic_DNA"/>
</dbReference>
<gene>
    <name evidence="4" type="ORF">EVOR1521_LOCUS2395</name>
</gene>
<evidence type="ECO:0000256" key="3">
    <source>
        <dbReference type="PROSITE-ProRule" id="PRU00023"/>
    </source>
</evidence>
<name>A0AA36HPH1_9DINO</name>
<feature type="repeat" description="ANK" evidence="3">
    <location>
        <begin position="551"/>
        <end position="583"/>
    </location>
</feature>
<keyword evidence="5" id="KW-1185">Reference proteome</keyword>
<evidence type="ECO:0000313" key="4">
    <source>
        <dbReference type="EMBL" id="CAJ1372277.1"/>
    </source>
</evidence>
<dbReference type="PROSITE" id="PS50088">
    <property type="entry name" value="ANK_REPEAT"/>
    <property type="match status" value="3"/>
</dbReference>
<dbReference type="SUPFAM" id="SSF48403">
    <property type="entry name" value="Ankyrin repeat"/>
    <property type="match status" value="1"/>
</dbReference>
<dbReference type="PANTHER" id="PTHR24198:SF165">
    <property type="entry name" value="ANKYRIN REPEAT-CONTAINING PROTEIN-RELATED"/>
    <property type="match status" value="1"/>
</dbReference>
<keyword evidence="1" id="KW-0677">Repeat</keyword>
<dbReference type="PANTHER" id="PTHR24198">
    <property type="entry name" value="ANKYRIN REPEAT AND PROTEIN KINASE DOMAIN-CONTAINING PROTEIN"/>
    <property type="match status" value="1"/>
</dbReference>
<feature type="repeat" description="ANK" evidence="3">
    <location>
        <begin position="348"/>
        <end position="381"/>
    </location>
</feature>
<sequence>MGALCAPEAAPTEPAHEMFFPMYVVKVSDFLQMEGPPESHCALLEKGLLHRWHPDMFAIFVSHQWLGYAHPDPDGRQVATLRAALRGVIAGSIEVEADIVTEYAQARYPRHWQQAIAEGYLFFDWFAIPQITARAAGVNEDAVKSKAALAVQSIPAYVEVANIFVSLVPYLTHVETGKQCSYASWVSRGWCRAELWCHVLAKKPDTRVVIIYSKEELEFMYPLQWQQHSITTGNFTVESDREVVVKLGELALRSKIEYLSKAGPLSQFRFYLSQVPRLLQEKKRRSLEEFLAEFRFESLQQAVQDTSSMTAVMCALFSGDENMLRLLVNQKAELNFGLKGLEGMGYFDSQTPLMAALKSQQEPRLIEALLELRADLNAASRSPKALGWRPPAGPTRGSRFLYAKSTAFRTGIKCTYLVRTPEHVQVLLSARADFSVGGPAQLSPLTGAAAFANAATVKALLDVRCDPNILQPDCGRFLGYGPLHAAAIHSRENAEAVEIAKLLLEHNADLNARANPKGILAPVFFVVGQIYGRMTGLQKASRSVLLMSSLPGVTPLGILSWAGNEQMARLLLDHGAEMLPNDMGHSPEDMARLTGQLHLLPHLATFHV</sequence>
<accession>A0AA36HPH1</accession>
<dbReference type="AlphaFoldDB" id="A0AA36HPH1"/>
<protein>
    <submittedName>
        <fullName evidence="4">Uncharacterized protein</fullName>
    </submittedName>
</protein>
<dbReference type="Gene3D" id="1.25.40.20">
    <property type="entry name" value="Ankyrin repeat-containing domain"/>
    <property type="match status" value="2"/>
</dbReference>
<dbReference type="InterPro" id="IPR002110">
    <property type="entry name" value="Ankyrin_rpt"/>
</dbReference>
<dbReference type="SMART" id="SM00248">
    <property type="entry name" value="ANK"/>
    <property type="match status" value="5"/>
</dbReference>
<organism evidence="4 5">
    <name type="scientific">Effrenium voratum</name>
    <dbReference type="NCBI Taxonomy" id="2562239"/>
    <lineage>
        <taxon>Eukaryota</taxon>
        <taxon>Sar</taxon>
        <taxon>Alveolata</taxon>
        <taxon>Dinophyceae</taxon>
        <taxon>Suessiales</taxon>
        <taxon>Symbiodiniaceae</taxon>
        <taxon>Effrenium</taxon>
    </lineage>
</organism>